<dbReference type="Gene3D" id="3.40.50.10210">
    <property type="match status" value="1"/>
</dbReference>
<evidence type="ECO:0000313" key="1">
    <source>
        <dbReference type="EMBL" id="MFE4107754.1"/>
    </source>
</evidence>
<dbReference type="EMBL" id="JBHZOL010000091">
    <property type="protein sequence ID" value="MFE4107754.1"/>
    <property type="molecule type" value="Genomic_DNA"/>
</dbReference>
<dbReference type="Proteomes" id="UP001600165">
    <property type="component" value="Unassembled WGS sequence"/>
</dbReference>
<keyword evidence="2" id="KW-1185">Reference proteome</keyword>
<reference evidence="1 2" key="1">
    <citation type="submission" date="2024-10" db="EMBL/GenBank/DDBJ databases">
        <authorList>
            <person name="Ratan Roy A."/>
            <person name="Morales Sandoval P.H."/>
            <person name="De Los Santos Villalobos S."/>
            <person name="Chakraborty S."/>
            <person name="Mukherjee J."/>
        </authorList>
    </citation>
    <scope>NUCLEOTIDE SEQUENCE [LARGE SCALE GENOMIC DNA]</scope>
    <source>
        <strain evidence="1 2">S1</strain>
    </source>
</reference>
<sequence>SGDAIGLANIVGEVPLLAAQIDFSNSRYRQLRAYEQGYVKEGVGAGGCAMAAYLYRGWQMSQLLQSIEQLLDQQSGLLNLNSD</sequence>
<feature type="non-terminal residue" evidence="1">
    <location>
        <position position="1"/>
    </location>
</feature>
<dbReference type="InterPro" id="IPR002805">
    <property type="entry name" value="Nict_dMeBzImd_PRibTrfase_arc"/>
</dbReference>
<proteinExistence type="predicted"/>
<evidence type="ECO:0000313" key="2">
    <source>
        <dbReference type="Proteomes" id="UP001600165"/>
    </source>
</evidence>
<dbReference type="InterPro" id="IPR036087">
    <property type="entry name" value="Nict_dMeBzImd_PRibTrfase_sf"/>
</dbReference>
<protein>
    <submittedName>
        <fullName evidence="1">TIGR00303 family protein</fullName>
    </submittedName>
</protein>
<dbReference type="PANTHER" id="PTHR38811">
    <property type="match status" value="1"/>
</dbReference>
<accession>A0ABW6IK98</accession>
<dbReference type="PANTHER" id="PTHR38811:SF1">
    <property type="entry name" value="UPF0284 PROTEIN SLL1500"/>
    <property type="match status" value="1"/>
</dbReference>
<comment type="caution">
    <text evidence="1">The sequence shown here is derived from an EMBL/GenBank/DDBJ whole genome shotgun (WGS) entry which is preliminary data.</text>
</comment>
<gene>
    <name evidence="1" type="ORF">ACFVKH_15810</name>
</gene>
<organism evidence="1 2">
    <name type="scientific">Almyronema epifaneia S1</name>
    <dbReference type="NCBI Taxonomy" id="2991925"/>
    <lineage>
        <taxon>Bacteria</taxon>
        <taxon>Bacillati</taxon>
        <taxon>Cyanobacteriota</taxon>
        <taxon>Cyanophyceae</taxon>
        <taxon>Nodosilineales</taxon>
        <taxon>Nodosilineaceae</taxon>
        <taxon>Almyronema</taxon>
        <taxon>Almyronema epifaneia</taxon>
    </lineage>
</organism>
<name>A0ABW6IK98_9CYAN</name>